<feature type="domain" description="Zn(2)-C6 fungal-type" evidence="2">
    <location>
        <begin position="52"/>
        <end position="82"/>
    </location>
</feature>
<evidence type="ECO:0000313" key="4">
    <source>
        <dbReference type="Proteomes" id="UP000800093"/>
    </source>
</evidence>
<dbReference type="PANTHER" id="PTHR47784">
    <property type="entry name" value="STEROL UPTAKE CONTROL PROTEIN 2"/>
    <property type="match status" value="1"/>
</dbReference>
<dbReference type="Gene3D" id="4.10.240.10">
    <property type="entry name" value="Zn(2)-C6 fungal-type DNA-binding domain"/>
    <property type="match status" value="1"/>
</dbReference>
<dbReference type="Pfam" id="PF00172">
    <property type="entry name" value="Zn_clus"/>
    <property type="match status" value="1"/>
</dbReference>
<dbReference type="CDD" id="cd00067">
    <property type="entry name" value="GAL4"/>
    <property type="match status" value="1"/>
</dbReference>
<dbReference type="SMART" id="SM00066">
    <property type="entry name" value="GAL4"/>
    <property type="match status" value="1"/>
</dbReference>
<dbReference type="InterPro" id="IPR001138">
    <property type="entry name" value="Zn2Cys6_DnaBD"/>
</dbReference>
<dbReference type="OrthoDB" id="416217at2759"/>
<dbReference type="PRINTS" id="PR00755">
    <property type="entry name" value="AFLATOXINBRP"/>
</dbReference>
<dbReference type="GO" id="GO:0001228">
    <property type="term" value="F:DNA-binding transcription activator activity, RNA polymerase II-specific"/>
    <property type="evidence" value="ECO:0007669"/>
    <property type="project" value="TreeGrafter"/>
</dbReference>
<dbReference type="PROSITE" id="PS00463">
    <property type="entry name" value="ZN2_CY6_FUNGAL_1"/>
    <property type="match status" value="1"/>
</dbReference>
<dbReference type="PANTHER" id="PTHR47784:SF7">
    <property type="entry name" value="ZN(II)2CYS6 TRANSCRIPTION FACTOR (EUROFUNG)"/>
    <property type="match status" value="1"/>
</dbReference>
<dbReference type="GO" id="GO:0008270">
    <property type="term" value="F:zinc ion binding"/>
    <property type="evidence" value="ECO:0007669"/>
    <property type="project" value="InterPro"/>
</dbReference>
<evidence type="ECO:0000259" key="2">
    <source>
        <dbReference type="PROSITE" id="PS50048"/>
    </source>
</evidence>
<dbReference type="EMBL" id="ML986587">
    <property type="protein sequence ID" value="KAF2268162.1"/>
    <property type="molecule type" value="Genomic_DNA"/>
</dbReference>
<dbReference type="Proteomes" id="UP000800093">
    <property type="component" value="Unassembled WGS sequence"/>
</dbReference>
<keyword evidence="4" id="KW-1185">Reference proteome</keyword>
<organism evidence="3 4">
    <name type="scientific">Lojkania enalia</name>
    <dbReference type="NCBI Taxonomy" id="147567"/>
    <lineage>
        <taxon>Eukaryota</taxon>
        <taxon>Fungi</taxon>
        <taxon>Dikarya</taxon>
        <taxon>Ascomycota</taxon>
        <taxon>Pezizomycotina</taxon>
        <taxon>Dothideomycetes</taxon>
        <taxon>Pleosporomycetidae</taxon>
        <taxon>Pleosporales</taxon>
        <taxon>Pleosporales incertae sedis</taxon>
        <taxon>Lojkania</taxon>
    </lineage>
</organism>
<dbReference type="InterPro" id="IPR036864">
    <property type="entry name" value="Zn2-C6_fun-type_DNA-bd_sf"/>
</dbReference>
<dbReference type="AlphaFoldDB" id="A0A9P4KFF4"/>
<accession>A0A9P4KFF4</accession>
<comment type="caution">
    <text evidence="3">The sequence shown here is derived from an EMBL/GenBank/DDBJ whole genome shotgun (WGS) entry which is preliminary data.</text>
</comment>
<proteinExistence type="predicted"/>
<reference evidence="4" key="1">
    <citation type="journal article" date="2020" name="Stud. Mycol.">
        <title>101 Dothideomycetes genomes: A test case for predicting lifestyles and emergence of pathogens.</title>
        <authorList>
            <person name="Haridas S."/>
            <person name="Albert R."/>
            <person name="Binder M."/>
            <person name="Bloem J."/>
            <person name="LaButti K."/>
            <person name="Salamov A."/>
            <person name="Andreopoulos B."/>
            <person name="Baker S."/>
            <person name="Barry K."/>
            <person name="Bills G."/>
            <person name="Bluhm B."/>
            <person name="Cannon C."/>
            <person name="Castanera R."/>
            <person name="Culley D."/>
            <person name="Daum C."/>
            <person name="Ezra D."/>
            <person name="Gonzalez J."/>
            <person name="Henrissat B."/>
            <person name="Kuo A."/>
            <person name="Liang C."/>
            <person name="Lipzen A."/>
            <person name="Lutzoni F."/>
            <person name="Magnuson J."/>
            <person name="Mondo S."/>
            <person name="Nolan M."/>
            <person name="Ohm R."/>
            <person name="Pangilinan J."/>
            <person name="Park H.-J."/>
            <person name="Ramirez L."/>
            <person name="Alfaro M."/>
            <person name="Sun H."/>
            <person name="Tritt A."/>
            <person name="Yoshinaga Y."/>
            <person name="Zwiers L.-H."/>
            <person name="Turgeon B."/>
            <person name="Goodwin S."/>
            <person name="Spatafora J."/>
            <person name="Crous P."/>
            <person name="Grigoriev I."/>
        </authorList>
    </citation>
    <scope>NUCLEOTIDE SEQUENCE [LARGE SCALE GENOMIC DNA]</scope>
    <source>
        <strain evidence="4">CBS 304.66</strain>
    </source>
</reference>
<dbReference type="PROSITE" id="PS50048">
    <property type="entry name" value="ZN2_CY6_FUNGAL_2"/>
    <property type="match status" value="1"/>
</dbReference>
<protein>
    <recommendedName>
        <fullName evidence="2">Zn(2)-C6 fungal-type domain-containing protein</fullName>
    </recommendedName>
</protein>
<dbReference type="InterPro" id="IPR053157">
    <property type="entry name" value="Sterol_Uptake_Regulator"/>
</dbReference>
<sequence>MMTIITPKCARPSHLYFEVGYSLFLRTANGTNDTAASFEARKRRGHTKSRLGCISCKKRKIKCQETWPSCANCVKRGCACRYPTVFKHTQHDRIVSEVLSNPRPFVRLSDTPSMYSANDMRLFHHFLIAAHPRIPPEHEAVWIRDVPAFSHQYDYLMHALLALSDSHLSMFVNDPKANMALAHRQKAIRGLEQAFSKWPPTAEEIHAILATSYLLSFQSMFMPDGFIDCIVSLRSCSMLSQYILEHRLAGAFAVPQSLEYMGLELKLRNFPVLDQELVRDGLRSLDNIKQFVNTPSSRTIEKTIFAQLVESLRPLLFPPSRSESIFPSYPIIQASLNTGIDNASSGIYRPPFNHILKGKLKGSFEEVISQPIAEVPHSHIPDPVRSFQGLVSGTIILNTWPQDEVLELLSPSNKLGNILMAHFCAVRFIVAPLTAHEGGMKIPFKGMLEWCERFVDIVEDDEDVKWTQYVDWTARMLRTMRSCVNQRRGLTFGELYDILTNDPAAFREGRLMNL</sequence>
<evidence type="ECO:0000256" key="1">
    <source>
        <dbReference type="ARBA" id="ARBA00023242"/>
    </source>
</evidence>
<name>A0A9P4KFF4_9PLEO</name>
<dbReference type="SUPFAM" id="SSF57701">
    <property type="entry name" value="Zn2/Cys6 DNA-binding domain"/>
    <property type="match status" value="1"/>
</dbReference>
<gene>
    <name evidence="3" type="ORF">CC78DRAFT_510601</name>
</gene>
<evidence type="ECO:0000313" key="3">
    <source>
        <dbReference type="EMBL" id="KAF2268162.1"/>
    </source>
</evidence>
<keyword evidence="1" id="KW-0539">Nucleus</keyword>